<dbReference type="Proteomes" id="UP000322699">
    <property type="component" value="Unassembled WGS sequence"/>
</dbReference>
<dbReference type="InterPro" id="IPR036291">
    <property type="entry name" value="NAD(P)-bd_dom_sf"/>
</dbReference>
<comment type="function">
    <text evidence="9">Catalyzes the NADPH-dependent reduction of ketopantoate into pantoic acid.</text>
</comment>
<dbReference type="Gene3D" id="3.40.50.720">
    <property type="entry name" value="NAD(P)-binding Rossmann-like Domain"/>
    <property type="match status" value="1"/>
</dbReference>
<name>A0A5B1CRV0_9BACT</name>
<evidence type="ECO:0000259" key="10">
    <source>
        <dbReference type="Pfam" id="PF02558"/>
    </source>
</evidence>
<organism evidence="12 13">
    <name type="scientific">Rubripirellula obstinata</name>
    <dbReference type="NCBI Taxonomy" id="406547"/>
    <lineage>
        <taxon>Bacteria</taxon>
        <taxon>Pseudomonadati</taxon>
        <taxon>Planctomycetota</taxon>
        <taxon>Planctomycetia</taxon>
        <taxon>Pirellulales</taxon>
        <taxon>Pirellulaceae</taxon>
        <taxon>Rubripirellula</taxon>
    </lineage>
</organism>
<evidence type="ECO:0000256" key="8">
    <source>
        <dbReference type="ARBA" id="ARBA00048793"/>
    </source>
</evidence>
<dbReference type="GO" id="GO:0015940">
    <property type="term" value="P:pantothenate biosynthetic process"/>
    <property type="evidence" value="ECO:0007669"/>
    <property type="project" value="UniProtKB-UniPathway"/>
</dbReference>
<evidence type="ECO:0000256" key="4">
    <source>
        <dbReference type="ARBA" id="ARBA00019465"/>
    </source>
</evidence>
<dbReference type="PANTHER" id="PTHR21708:SF26">
    <property type="entry name" value="2-DEHYDROPANTOATE 2-REDUCTASE"/>
    <property type="match status" value="1"/>
</dbReference>
<dbReference type="EC" id="1.1.1.169" evidence="3 9"/>
<proteinExistence type="inferred from homology"/>
<feature type="domain" description="Ketopantoate reductase C-terminal" evidence="11">
    <location>
        <begin position="216"/>
        <end position="332"/>
    </location>
</feature>
<dbReference type="Gene3D" id="1.10.1040.10">
    <property type="entry name" value="N-(1-d-carboxylethyl)-l-norvaline Dehydrogenase, domain 2"/>
    <property type="match status" value="1"/>
</dbReference>
<comment type="caution">
    <text evidence="12">The sequence shown here is derived from an EMBL/GenBank/DDBJ whole genome shotgun (WGS) entry which is preliminary data.</text>
</comment>
<accession>A0A5B1CRV0</accession>
<comment type="catalytic activity">
    <reaction evidence="8 9">
        <text>(R)-pantoate + NADP(+) = 2-dehydropantoate + NADPH + H(+)</text>
        <dbReference type="Rhea" id="RHEA:16233"/>
        <dbReference type="ChEBI" id="CHEBI:11561"/>
        <dbReference type="ChEBI" id="CHEBI:15378"/>
        <dbReference type="ChEBI" id="CHEBI:15980"/>
        <dbReference type="ChEBI" id="CHEBI:57783"/>
        <dbReference type="ChEBI" id="CHEBI:58349"/>
        <dbReference type="EC" id="1.1.1.169"/>
    </reaction>
</comment>
<sequence length="341" mass="37298">MANQNNHKNFTYAIIGSGALGGLYGGMLANAGFEVHFLLHRDFEHVQENGFQVESHWGDFHLPAASIADRIHASPETMPACDVTIIGLKTTNNHLLSTLLPAPTADGGVVLVLQNGLGIESDAAAVVNQIGNQSNEASRVLTGCCFLCSNKIAPGHIRHLDQGRIVFGDWQDCDGLQRSEESKKTSLDRPKSISPIAKQIEADFHAAGIEAQTTDDMLLTRWRKLLWNIPFNGLSVILNASSKELIDDEDAARLARLLMLEVQRGAAACGVTIPDEMIEKTLEVTRTMVPYDSSMRLDYLANRPMEIESLFWAPVHAAANAGCEMPMTRALALQLGFLQRR</sequence>
<dbReference type="InterPro" id="IPR013752">
    <property type="entry name" value="KPA_reductase"/>
</dbReference>
<evidence type="ECO:0000256" key="9">
    <source>
        <dbReference type="RuleBase" id="RU362068"/>
    </source>
</evidence>
<evidence type="ECO:0000259" key="11">
    <source>
        <dbReference type="Pfam" id="PF08546"/>
    </source>
</evidence>
<dbReference type="InterPro" id="IPR013328">
    <property type="entry name" value="6PGD_dom2"/>
</dbReference>
<dbReference type="FunFam" id="1.10.1040.10:FF:000017">
    <property type="entry name" value="2-dehydropantoate 2-reductase"/>
    <property type="match status" value="1"/>
</dbReference>
<feature type="domain" description="Ketopantoate reductase N-terminal" evidence="10">
    <location>
        <begin position="12"/>
        <end position="171"/>
    </location>
</feature>
<keyword evidence="5 9" id="KW-0521">NADP</keyword>
<dbReference type="GO" id="GO:0005737">
    <property type="term" value="C:cytoplasm"/>
    <property type="evidence" value="ECO:0007669"/>
    <property type="project" value="TreeGrafter"/>
</dbReference>
<dbReference type="UniPathway" id="UPA00028">
    <property type="reaction ID" value="UER00004"/>
</dbReference>
<evidence type="ECO:0000256" key="1">
    <source>
        <dbReference type="ARBA" id="ARBA00004994"/>
    </source>
</evidence>
<evidence type="ECO:0000313" key="13">
    <source>
        <dbReference type="Proteomes" id="UP000322699"/>
    </source>
</evidence>
<dbReference type="InterPro" id="IPR013332">
    <property type="entry name" value="KPR_N"/>
</dbReference>
<dbReference type="SUPFAM" id="SSF51735">
    <property type="entry name" value="NAD(P)-binding Rossmann-fold domains"/>
    <property type="match status" value="1"/>
</dbReference>
<dbReference type="Pfam" id="PF02558">
    <property type="entry name" value="ApbA"/>
    <property type="match status" value="1"/>
</dbReference>
<gene>
    <name evidence="12" type="ORF">LF1_49440</name>
</gene>
<dbReference type="NCBIfam" id="TIGR00745">
    <property type="entry name" value="apbA_panE"/>
    <property type="match status" value="1"/>
</dbReference>
<keyword evidence="6 9" id="KW-0560">Oxidoreductase</keyword>
<comment type="pathway">
    <text evidence="1 9">Cofactor biosynthesis; (R)-pantothenate biosynthesis; (R)-pantoate from 3-methyl-2-oxobutanoate: step 2/2.</text>
</comment>
<dbReference type="EMBL" id="VRLW01000001">
    <property type="protein sequence ID" value="KAA1262380.1"/>
    <property type="molecule type" value="Genomic_DNA"/>
</dbReference>
<dbReference type="InterPro" id="IPR051402">
    <property type="entry name" value="KPR-Related"/>
</dbReference>
<keyword evidence="9" id="KW-0566">Pantothenate biosynthesis</keyword>
<comment type="similarity">
    <text evidence="2 9">Belongs to the ketopantoate reductase family.</text>
</comment>
<dbReference type="Pfam" id="PF08546">
    <property type="entry name" value="ApbA_C"/>
    <property type="match status" value="1"/>
</dbReference>
<evidence type="ECO:0000256" key="7">
    <source>
        <dbReference type="ARBA" id="ARBA00032024"/>
    </source>
</evidence>
<evidence type="ECO:0000256" key="3">
    <source>
        <dbReference type="ARBA" id="ARBA00013014"/>
    </source>
</evidence>
<keyword evidence="13" id="KW-1185">Reference proteome</keyword>
<evidence type="ECO:0000256" key="6">
    <source>
        <dbReference type="ARBA" id="ARBA00023002"/>
    </source>
</evidence>
<dbReference type="InterPro" id="IPR008927">
    <property type="entry name" value="6-PGluconate_DH-like_C_sf"/>
</dbReference>
<dbReference type="GO" id="GO:0008677">
    <property type="term" value="F:2-dehydropantoate 2-reductase activity"/>
    <property type="evidence" value="ECO:0007669"/>
    <property type="project" value="UniProtKB-EC"/>
</dbReference>
<evidence type="ECO:0000256" key="2">
    <source>
        <dbReference type="ARBA" id="ARBA00007870"/>
    </source>
</evidence>
<dbReference type="OrthoDB" id="9800163at2"/>
<evidence type="ECO:0000313" key="12">
    <source>
        <dbReference type="EMBL" id="KAA1262380.1"/>
    </source>
</evidence>
<dbReference type="PANTHER" id="PTHR21708">
    <property type="entry name" value="PROBABLE 2-DEHYDROPANTOATE 2-REDUCTASE"/>
    <property type="match status" value="1"/>
</dbReference>
<reference evidence="12 13" key="1">
    <citation type="submission" date="2019-08" db="EMBL/GenBank/DDBJ databases">
        <title>Deep-cultivation of Planctomycetes and their phenomic and genomic characterization uncovers novel biology.</title>
        <authorList>
            <person name="Wiegand S."/>
            <person name="Jogler M."/>
            <person name="Boedeker C."/>
            <person name="Pinto D."/>
            <person name="Vollmers J."/>
            <person name="Rivas-Marin E."/>
            <person name="Kohn T."/>
            <person name="Peeters S.H."/>
            <person name="Heuer A."/>
            <person name="Rast P."/>
            <person name="Oberbeckmann S."/>
            <person name="Bunk B."/>
            <person name="Jeske O."/>
            <person name="Meyerdierks A."/>
            <person name="Storesund J.E."/>
            <person name="Kallscheuer N."/>
            <person name="Luecker S."/>
            <person name="Lage O.M."/>
            <person name="Pohl T."/>
            <person name="Merkel B.J."/>
            <person name="Hornburger P."/>
            <person name="Mueller R.-W."/>
            <person name="Bruemmer F."/>
            <person name="Labrenz M."/>
            <person name="Spormann A.M."/>
            <person name="Op Den Camp H."/>
            <person name="Overmann J."/>
            <person name="Amann R."/>
            <person name="Jetten M.S.M."/>
            <person name="Mascher T."/>
            <person name="Medema M.H."/>
            <person name="Devos D.P."/>
            <person name="Kaster A.-K."/>
            <person name="Ovreas L."/>
            <person name="Rohde M."/>
            <person name="Galperin M.Y."/>
            <person name="Jogler C."/>
        </authorList>
    </citation>
    <scope>NUCLEOTIDE SEQUENCE [LARGE SCALE GENOMIC DNA]</scope>
    <source>
        <strain evidence="12 13">LF1</strain>
    </source>
</reference>
<dbReference type="InterPro" id="IPR003710">
    <property type="entry name" value="ApbA"/>
</dbReference>
<evidence type="ECO:0000256" key="5">
    <source>
        <dbReference type="ARBA" id="ARBA00022857"/>
    </source>
</evidence>
<dbReference type="AlphaFoldDB" id="A0A5B1CRV0"/>
<dbReference type="SUPFAM" id="SSF48179">
    <property type="entry name" value="6-phosphogluconate dehydrogenase C-terminal domain-like"/>
    <property type="match status" value="1"/>
</dbReference>
<protein>
    <recommendedName>
        <fullName evidence="4 9">2-dehydropantoate 2-reductase</fullName>
        <ecNumber evidence="3 9">1.1.1.169</ecNumber>
    </recommendedName>
    <alternativeName>
        <fullName evidence="7 9">Ketopantoate reductase</fullName>
    </alternativeName>
</protein>
<dbReference type="RefSeq" id="WP_068264707.1">
    <property type="nucleotide sequence ID" value="NZ_LWSK01000067.1"/>
</dbReference>